<keyword evidence="2" id="KW-0812">Transmembrane</keyword>
<evidence type="ECO:0000313" key="3">
    <source>
        <dbReference type="EMBL" id="GAX73694.1"/>
    </source>
</evidence>
<organism evidence="3 4">
    <name type="scientific">Chlamydomonas eustigma</name>
    <dbReference type="NCBI Taxonomy" id="1157962"/>
    <lineage>
        <taxon>Eukaryota</taxon>
        <taxon>Viridiplantae</taxon>
        <taxon>Chlorophyta</taxon>
        <taxon>core chlorophytes</taxon>
        <taxon>Chlorophyceae</taxon>
        <taxon>CS clade</taxon>
        <taxon>Chlamydomonadales</taxon>
        <taxon>Chlamydomonadaceae</taxon>
        <taxon>Chlamydomonas</taxon>
    </lineage>
</organism>
<dbReference type="EMBL" id="BEGY01000004">
    <property type="protein sequence ID" value="GAX73694.1"/>
    <property type="molecule type" value="Genomic_DNA"/>
</dbReference>
<comment type="caution">
    <text evidence="3">The sequence shown here is derived from an EMBL/GenBank/DDBJ whole genome shotgun (WGS) entry which is preliminary data.</text>
</comment>
<gene>
    <name evidence="3" type="ORF">CEUSTIGMA_g1146.t1</name>
</gene>
<keyword evidence="2" id="KW-1133">Transmembrane helix</keyword>
<evidence type="ECO:0000256" key="2">
    <source>
        <dbReference type="SAM" id="Phobius"/>
    </source>
</evidence>
<sequence>MRICWTRQTWLRLSWFMHVMVSLAFLVLSVYTAHNIQKVNFSNITSNTKIGSGGGASQDSTTSILFDSISELYKIGLLGSTVLGFLIVSSFLLFSSIVFLWVPKPALCCYGALIGASCMCAVFLSLCGLILISAEALVNQVNSASTVEEDSSLWTQDTCHLYTATYAFAFALAWTFCLLFITLLISLRRVNQQETAAERSPAIESYNIQEERTGPLKNASGVRGPAVATSSFQTAAKTLAASGCTAVPPAGAPRPPFNASRGTYDGNNKVPATAQPAPAADKWQQQHHFNYPPQLIVPPPYFSPAGPVQSQQHFGIMAAREVQPSAPPRPQHLHSDSGAAVIVELSTISQGAHHRDSSIGRGTWKNMH</sequence>
<feature type="transmembrane region" description="Helical" evidence="2">
    <location>
        <begin position="109"/>
        <end position="132"/>
    </location>
</feature>
<protein>
    <submittedName>
        <fullName evidence="3">Uncharacterized protein</fullName>
    </submittedName>
</protein>
<dbReference type="Proteomes" id="UP000232323">
    <property type="component" value="Unassembled WGS sequence"/>
</dbReference>
<reference evidence="3 4" key="1">
    <citation type="submission" date="2017-08" db="EMBL/GenBank/DDBJ databases">
        <title>Acidophilic green algal genome provides insights into adaptation to an acidic environment.</title>
        <authorList>
            <person name="Hirooka S."/>
            <person name="Hirose Y."/>
            <person name="Kanesaki Y."/>
            <person name="Higuchi S."/>
            <person name="Fujiwara T."/>
            <person name="Onuma R."/>
            <person name="Era A."/>
            <person name="Ohbayashi R."/>
            <person name="Uzuka A."/>
            <person name="Nozaki H."/>
            <person name="Yoshikawa H."/>
            <person name="Miyagishima S.Y."/>
        </authorList>
    </citation>
    <scope>NUCLEOTIDE SEQUENCE [LARGE SCALE GENOMIC DNA]</scope>
    <source>
        <strain evidence="3 4">NIES-2499</strain>
    </source>
</reference>
<feature type="transmembrane region" description="Helical" evidence="2">
    <location>
        <begin position="75"/>
        <end position="102"/>
    </location>
</feature>
<feature type="region of interest" description="Disordered" evidence="1">
    <location>
        <begin position="247"/>
        <end position="274"/>
    </location>
</feature>
<keyword evidence="2" id="KW-0472">Membrane</keyword>
<evidence type="ECO:0000256" key="1">
    <source>
        <dbReference type="SAM" id="MobiDB-lite"/>
    </source>
</evidence>
<dbReference type="AlphaFoldDB" id="A0A250WS67"/>
<feature type="transmembrane region" description="Helical" evidence="2">
    <location>
        <begin position="12"/>
        <end position="33"/>
    </location>
</feature>
<keyword evidence="4" id="KW-1185">Reference proteome</keyword>
<feature type="transmembrane region" description="Helical" evidence="2">
    <location>
        <begin position="161"/>
        <end position="185"/>
    </location>
</feature>
<name>A0A250WS67_9CHLO</name>
<proteinExistence type="predicted"/>
<evidence type="ECO:0000313" key="4">
    <source>
        <dbReference type="Proteomes" id="UP000232323"/>
    </source>
</evidence>
<accession>A0A250WS67</accession>